<sequence length="882" mass="101651">MDGKLQSLSTWKRYKLGQARVTDWLKQTASKFTPSPTLPDAGESNGSATSMRKPEQDSASEKVHWSELEHMAETIVINSKPEEIPWDPILILRDVVALRKKSARFHSKKAEEDKTGKLKISNQQHEHIIKVLEKVLKVLESAVSGARPKHKEEPQRAGERLDMDLLDNMFNLLQLQKPNKPAKTPKPKASQEVKRDPKQSESESESEEEDEEPKAKAPSRNSGRKAAKKVAKKGKGGRKGKKVSNKNGNAKKSNRAGDSSWVDDFSADRDFDEDEHDFDFYMIIYCFFVDFNNIRNYVAERWADYFYDKSVSLNTLAVITNAATELFRNMEIELCDVLDDHFLSYEAMMELLFFEYGIDHVDYNDPESKDERHEKVWREEADWLAYSTYMCVRKFLETMPLENLPVIPPSARPQPEYGAITSVDFATFNGLCFVNLLLEIEQVKALKKSLQQPPVIPGQPEMELGFETTLKMGYYPSYFIFSLQLYLDIRNIIEDNVEDALIELQKTGMAVTEYMKTSLYTCDAVFTSDWKNEVKRDSQIMDRYIFKDFTLNGKTRRAKMHGIDEPLPPWELFRNEPVWPALLDFRTKLQSMVLSIRLLTRTPEPLWSGVLYTVAKRDYPGMPSWPEFDKFLALHGTDLLGFNTPAADDLKAADVLVKHSTMSNSKRFSIWGDLVKKIDRVIRFHERYAAVNNKEREDMEYIAHIVRHHLGLPVDSKVSPFGIPQEFAQPEEATGEEKKQNKTQDMLRRIQRVGNMRHVEILEILDQTVESITQNEFAINYYKLDWEVQNFVAFLRENMAEKGLLAEPNRHVCTYVSSQDNDVLLGEAIKAAITRSAEQPSISRVSDHLRQATNKELFDYKYEQLMPQMVEEGKDDNAEGYD</sequence>
<gene>
    <name evidence="3" type="ORF">GCG54_00014530</name>
</gene>
<reference evidence="3" key="2">
    <citation type="submission" date="2020-03" db="EMBL/GenBank/DDBJ databases">
        <authorList>
            <person name="Fu F.-F."/>
            <person name="Chen J."/>
        </authorList>
    </citation>
    <scope>NUCLEOTIDE SEQUENCE</scope>
    <source>
        <strain evidence="3">Lc1</strain>
    </source>
</reference>
<dbReference type="RefSeq" id="XP_045270937.1">
    <property type="nucleotide sequence ID" value="XM_045414359.1"/>
</dbReference>
<protein>
    <recommendedName>
        <fullName evidence="2">DUF6604 domain-containing protein</fullName>
    </recommendedName>
</protein>
<feature type="region of interest" description="Disordered" evidence="1">
    <location>
        <begin position="175"/>
        <end position="259"/>
    </location>
</feature>
<name>A0A8H4CX86_COLGL</name>
<evidence type="ECO:0000259" key="2">
    <source>
        <dbReference type="Pfam" id="PF20253"/>
    </source>
</evidence>
<feature type="domain" description="DUF6604" evidence="2">
    <location>
        <begin position="12"/>
        <end position="334"/>
    </location>
</feature>
<dbReference type="Pfam" id="PF20253">
    <property type="entry name" value="DUF6604"/>
    <property type="match status" value="1"/>
</dbReference>
<dbReference type="EMBL" id="WVTB01000006">
    <property type="protein sequence ID" value="KAF3811778.1"/>
    <property type="molecule type" value="Genomic_DNA"/>
</dbReference>
<evidence type="ECO:0000313" key="4">
    <source>
        <dbReference type="Proteomes" id="UP000613401"/>
    </source>
</evidence>
<feature type="compositionally biased region" description="Basic residues" evidence="1">
    <location>
        <begin position="222"/>
        <end position="244"/>
    </location>
</feature>
<proteinExistence type="predicted"/>
<organism evidence="3 4">
    <name type="scientific">Colletotrichum gloeosporioides</name>
    <name type="common">Anthracnose fungus</name>
    <name type="synonym">Glomerella cingulata</name>
    <dbReference type="NCBI Taxonomy" id="474922"/>
    <lineage>
        <taxon>Eukaryota</taxon>
        <taxon>Fungi</taxon>
        <taxon>Dikarya</taxon>
        <taxon>Ascomycota</taxon>
        <taxon>Pezizomycotina</taxon>
        <taxon>Sordariomycetes</taxon>
        <taxon>Hypocreomycetidae</taxon>
        <taxon>Glomerellales</taxon>
        <taxon>Glomerellaceae</taxon>
        <taxon>Colletotrichum</taxon>
        <taxon>Colletotrichum gloeosporioides species complex</taxon>
    </lineage>
</organism>
<dbReference type="Proteomes" id="UP000613401">
    <property type="component" value="Unassembled WGS sequence"/>
</dbReference>
<evidence type="ECO:0000256" key="1">
    <source>
        <dbReference type="SAM" id="MobiDB-lite"/>
    </source>
</evidence>
<accession>A0A8H4CX86</accession>
<dbReference type="PANTHER" id="PTHR38795">
    <property type="entry name" value="DUF6604 DOMAIN-CONTAINING PROTEIN"/>
    <property type="match status" value="1"/>
</dbReference>
<dbReference type="GeneID" id="69021641"/>
<dbReference type="InterPro" id="IPR046539">
    <property type="entry name" value="DUF6604"/>
</dbReference>
<reference evidence="3" key="1">
    <citation type="journal article" date="2020" name="Phytopathology">
        <title>Genome sequence and comparative analysis of Colletotrichum gloeosporioides isolated from Liriodendron leaves.</title>
        <authorList>
            <person name="Fu F.F."/>
            <person name="Hao Z."/>
            <person name="Wang P."/>
            <person name="Lu Y."/>
            <person name="Xue L.J."/>
            <person name="Wei G."/>
            <person name="Tian Y."/>
            <person name="Baishi H."/>
            <person name="Xu H."/>
            <person name="Shi J."/>
            <person name="Cheng T."/>
            <person name="Wang G."/>
            <person name="Yi Y."/>
            <person name="Chen J."/>
        </authorList>
    </citation>
    <scope>NUCLEOTIDE SEQUENCE</scope>
    <source>
        <strain evidence="3">Lc1</strain>
    </source>
</reference>
<dbReference type="PANTHER" id="PTHR38795:SF1">
    <property type="entry name" value="DUF6604 DOMAIN-CONTAINING PROTEIN"/>
    <property type="match status" value="1"/>
</dbReference>
<feature type="compositionally biased region" description="Basic and acidic residues" evidence="1">
    <location>
        <begin position="52"/>
        <end position="63"/>
    </location>
</feature>
<feature type="region of interest" description="Disordered" evidence="1">
    <location>
        <begin position="27"/>
        <end position="63"/>
    </location>
</feature>
<feature type="compositionally biased region" description="Basic and acidic residues" evidence="1">
    <location>
        <begin position="189"/>
        <end position="201"/>
    </location>
</feature>
<keyword evidence="4" id="KW-1185">Reference proteome</keyword>
<comment type="caution">
    <text evidence="3">The sequence shown here is derived from an EMBL/GenBank/DDBJ whole genome shotgun (WGS) entry which is preliminary data.</text>
</comment>
<feature type="compositionally biased region" description="Acidic residues" evidence="1">
    <location>
        <begin position="202"/>
        <end position="212"/>
    </location>
</feature>
<evidence type="ECO:0000313" key="3">
    <source>
        <dbReference type="EMBL" id="KAF3811778.1"/>
    </source>
</evidence>
<dbReference type="AlphaFoldDB" id="A0A8H4CX86"/>